<dbReference type="GO" id="GO:0004489">
    <property type="term" value="F:methylenetetrahydrofolate reductase [NAD(P)H] activity"/>
    <property type="evidence" value="ECO:0007669"/>
    <property type="project" value="InterPro"/>
</dbReference>
<dbReference type="UniPathway" id="UPA00193"/>
<comment type="cofactor">
    <cofactor evidence="1 6">
        <name>FAD</name>
        <dbReference type="ChEBI" id="CHEBI:57692"/>
    </cofactor>
</comment>
<dbReference type="Proteomes" id="UP000214880">
    <property type="component" value="Unassembled WGS sequence"/>
</dbReference>
<organism evidence="7 8">
    <name type="scientific">Dendrosporobacter quercicolus</name>
    <dbReference type="NCBI Taxonomy" id="146817"/>
    <lineage>
        <taxon>Bacteria</taxon>
        <taxon>Bacillati</taxon>
        <taxon>Bacillota</taxon>
        <taxon>Negativicutes</taxon>
        <taxon>Selenomonadales</taxon>
        <taxon>Sporomusaceae</taxon>
        <taxon>Dendrosporobacter</taxon>
    </lineage>
</organism>
<accession>A0A1G9N3V6</accession>
<evidence type="ECO:0000256" key="3">
    <source>
        <dbReference type="ARBA" id="ARBA00022630"/>
    </source>
</evidence>
<dbReference type="EMBL" id="FNHB01000001">
    <property type="protein sequence ID" value="SDL81180.1"/>
    <property type="molecule type" value="Genomic_DNA"/>
</dbReference>
<keyword evidence="8" id="KW-1185">Reference proteome</keyword>
<dbReference type="GO" id="GO:0035999">
    <property type="term" value="P:tetrahydrofolate interconversion"/>
    <property type="evidence" value="ECO:0007669"/>
    <property type="project" value="UniProtKB-UniPathway"/>
</dbReference>
<evidence type="ECO:0000256" key="2">
    <source>
        <dbReference type="ARBA" id="ARBA00004777"/>
    </source>
</evidence>
<dbReference type="Gene3D" id="3.20.20.220">
    <property type="match status" value="1"/>
</dbReference>
<comment type="pathway">
    <text evidence="2 6">One-carbon metabolism; tetrahydrofolate interconversion.</text>
</comment>
<dbReference type="AlphaFoldDB" id="A0A1G9N3V6"/>
<dbReference type="STRING" id="146817.SAMN04488502_101887"/>
<dbReference type="SUPFAM" id="SSF51730">
    <property type="entry name" value="FAD-linked oxidoreductase"/>
    <property type="match status" value="1"/>
</dbReference>
<dbReference type="Pfam" id="PF02219">
    <property type="entry name" value="MTHFR"/>
    <property type="match status" value="1"/>
</dbReference>
<keyword evidence="3 6" id="KW-0285">Flavoprotein</keyword>
<comment type="similarity">
    <text evidence="6">Belongs to the methylenetetrahydrofolate reductase family.</text>
</comment>
<evidence type="ECO:0000313" key="7">
    <source>
        <dbReference type="EMBL" id="SDL81180.1"/>
    </source>
</evidence>
<keyword evidence="4 6" id="KW-0274">FAD</keyword>
<protein>
    <recommendedName>
        <fullName evidence="6">Methylenetetrahydrofolate reductase</fullName>
    </recommendedName>
</protein>
<name>A0A1G9N3V6_9FIRM</name>
<dbReference type="GO" id="GO:0006555">
    <property type="term" value="P:methionine metabolic process"/>
    <property type="evidence" value="ECO:0007669"/>
    <property type="project" value="InterPro"/>
</dbReference>
<sequence length="252" mass="29148">MKIAIELVPRDEASLLAELEVVKSDFPDIDTINIPDLLRYDLRSWEGCVYAQDRYKSAIPHIRAIDIDLDKPLPMGDFLQKHHIREVLVITGDLPQDMKWKIYPSTSIEVIRKFKEELPGIKVYAGIDQYRDSMRKETDYIRRKIQAGADGFFTQPFFDLRLMEIYAEILAGQEVYWGISPVTSEKSLSYWETKNNVVFPACFKPNLSWNIMFARQALQFTRQSDTNIYFMPIRTDVKSYLQGIFGGAQAGS</sequence>
<gene>
    <name evidence="7" type="ORF">SAMN04488502_101887</name>
</gene>
<keyword evidence="5 6" id="KW-0560">Oxidoreductase</keyword>
<reference evidence="7 8" key="1">
    <citation type="submission" date="2016-10" db="EMBL/GenBank/DDBJ databases">
        <authorList>
            <person name="de Groot N.N."/>
        </authorList>
    </citation>
    <scope>NUCLEOTIDE SEQUENCE [LARGE SCALE GENOMIC DNA]</scope>
    <source>
        <strain evidence="7 8">DSM 1736</strain>
    </source>
</reference>
<dbReference type="InterPro" id="IPR029041">
    <property type="entry name" value="FAD-linked_oxidoreductase-like"/>
</dbReference>
<evidence type="ECO:0000256" key="6">
    <source>
        <dbReference type="RuleBase" id="RU003862"/>
    </source>
</evidence>
<dbReference type="InterPro" id="IPR003171">
    <property type="entry name" value="Mehydrof_redctse-like"/>
</dbReference>
<evidence type="ECO:0000313" key="8">
    <source>
        <dbReference type="Proteomes" id="UP000214880"/>
    </source>
</evidence>
<evidence type="ECO:0000256" key="1">
    <source>
        <dbReference type="ARBA" id="ARBA00001974"/>
    </source>
</evidence>
<proteinExistence type="inferred from homology"/>
<evidence type="ECO:0000256" key="4">
    <source>
        <dbReference type="ARBA" id="ARBA00022827"/>
    </source>
</evidence>
<dbReference type="RefSeq" id="WP_218039435.1">
    <property type="nucleotide sequence ID" value="NZ_FNHB01000001.1"/>
</dbReference>
<evidence type="ECO:0000256" key="5">
    <source>
        <dbReference type="ARBA" id="ARBA00023002"/>
    </source>
</evidence>